<feature type="region of interest" description="Disordered" evidence="1">
    <location>
        <begin position="243"/>
        <end position="265"/>
    </location>
</feature>
<keyword evidence="4" id="KW-1185">Reference proteome</keyword>
<accession>A0A5P9K1F7</accession>
<evidence type="ECO:0000313" key="4">
    <source>
        <dbReference type="Proteomes" id="UP000325614"/>
    </source>
</evidence>
<reference evidence="3 4" key="1">
    <citation type="submission" date="2019-10" db="EMBL/GenBank/DDBJ databases">
        <title>Isolation, Identification of Microvirga thermotolerans HR1, a novel thermophilic bacterium and Comparative Genomics of the genus Microvirga.</title>
        <authorList>
            <person name="Li J."/>
            <person name="Zhang W."/>
            <person name="Lin M."/>
            <person name="Wang J."/>
        </authorList>
    </citation>
    <scope>NUCLEOTIDE SEQUENCE [LARGE SCALE GENOMIC DNA]</scope>
    <source>
        <strain evidence="3 4">HR1</strain>
    </source>
</reference>
<dbReference type="Pfam" id="PF07812">
    <property type="entry name" value="TfuA"/>
    <property type="match status" value="1"/>
</dbReference>
<evidence type="ECO:0000313" key="3">
    <source>
        <dbReference type="EMBL" id="QFU17888.1"/>
    </source>
</evidence>
<feature type="domain" description="TfuA-like core" evidence="2">
    <location>
        <begin position="50"/>
        <end position="169"/>
    </location>
</feature>
<dbReference type="AlphaFoldDB" id="A0A5P9K1F7"/>
<dbReference type="KEGG" id="mico:GDR74_17645"/>
<dbReference type="EMBL" id="CP045423">
    <property type="protein sequence ID" value="QFU17888.1"/>
    <property type="molecule type" value="Genomic_DNA"/>
</dbReference>
<dbReference type="InterPro" id="IPR012924">
    <property type="entry name" value="TfuA_core"/>
</dbReference>
<organism evidence="3 4">
    <name type="scientific">Microvirga thermotolerans</name>
    <dbReference type="NCBI Taxonomy" id="2651334"/>
    <lineage>
        <taxon>Bacteria</taxon>
        <taxon>Pseudomonadati</taxon>
        <taxon>Pseudomonadota</taxon>
        <taxon>Alphaproteobacteria</taxon>
        <taxon>Hyphomicrobiales</taxon>
        <taxon>Methylobacteriaceae</taxon>
        <taxon>Microvirga</taxon>
    </lineage>
</organism>
<evidence type="ECO:0000256" key="1">
    <source>
        <dbReference type="SAM" id="MobiDB-lite"/>
    </source>
</evidence>
<protein>
    <submittedName>
        <fullName evidence="3">TfuA protein</fullName>
    </submittedName>
</protein>
<dbReference type="Proteomes" id="UP000325614">
    <property type="component" value="Chromosome"/>
</dbReference>
<gene>
    <name evidence="3" type="ORF">GDR74_17645</name>
</gene>
<evidence type="ECO:0000259" key="2">
    <source>
        <dbReference type="Pfam" id="PF07812"/>
    </source>
</evidence>
<sequence>MPVSVVVFAGPSLTAEDRAAHPGLAFRPPAACGDIARAVEERPAAVALIDGVFETSPSPWHKEILWGLSLGVAVVGASSMGALRAAELYPFGMRGYGRIFAAYRDGLLDGDDAVAILHGPTETGFLPLTEALVNIRATLEAARERSILGPSEADALLAHAGTLFYKDRTWDALIEAGRRNGLDAGALRRLEAWLPAGRVDLKRRDARELLAALSGAVSARRPGPFAGKRPAFPRTLHWQGLADRLSRESRDETPARPSGWLPWGP</sequence>
<feature type="compositionally biased region" description="Basic and acidic residues" evidence="1">
    <location>
        <begin position="244"/>
        <end position="254"/>
    </location>
</feature>
<name>A0A5P9K1F7_9HYPH</name>
<proteinExistence type="predicted"/>
<dbReference type="RefSeq" id="WP_152587519.1">
    <property type="nucleotide sequence ID" value="NZ_CP045423.1"/>
</dbReference>